<feature type="domain" description="DUF2147" evidence="2">
    <location>
        <begin position="24"/>
        <end position="139"/>
    </location>
</feature>
<dbReference type="Pfam" id="PF09917">
    <property type="entry name" value="DUF2147"/>
    <property type="match status" value="1"/>
</dbReference>
<name>A0ABY4EAC8_VITST</name>
<evidence type="ECO:0000313" key="4">
    <source>
        <dbReference type="Proteomes" id="UP000832034"/>
    </source>
</evidence>
<dbReference type="RefSeq" id="WP_026353693.1">
    <property type="nucleotide sequence ID" value="NZ_CP091512.1"/>
</dbReference>
<keyword evidence="4" id="KW-1185">Reference proteome</keyword>
<keyword evidence="1" id="KW-0732">Signal</keyword>
<dbReference type="PANTHER" id="PTHR36919">
    <property type="entry name" value="BLR1215 PROTEIN"/>
    <property type="match status" value="1"/>
</dbReference>
<dbReference type="EMBL" id="CP091512">
    <property type="protein sequence ID" value="UOO92345.1"/>
    <property type="molecule type" value="Genomic_DNA"/>
</dbReference>
<organism evidence="3 4">
    <name type="scientific">Vitreoscilla stercoraria</name>
    <dbReference type="NCBI Taxonomy" id="61"/>
    <lineage>
        <taxon>Bacteria</taxon>
        <taxon>Pseudomonadati</taxon>
        <taxon>Pseudomonadota</taxon>
        <taxon>Betaproteobacteria</taxon>
        <taxon>Neisseriales</taxon>
        <taxon>Neisseriaceae</taxon>
        <taxon>Vitreoscilla</taxon>
    </lineage>
</organism>
<evidence type="ECO:0000256" key="1">
    <source>
        <dbReference type="SAM" id="SignalP"/>
    </source>
</evidence>
<proteinExistence type="predicted"/>
<sequence>MMKKIVLLGILSSASLLMAQDITGKWRTFDDKTKQPKSIVQVSKVGDAYVGRILSVEAGVSPTCEDCTSSFKGKPLAGSTILTGLKDVGPNKYDSGRITNPKDGKTYKANAELTNNANTLHLRGYVGTSILGRTQIWQRVK</sequence>
<dbReference type="Gene3D" id="2.40.128.520">
    <property type="match status" value="1"/>
</dbReference>
<reference evidence="3" key="1">
    <citation type="submission" date="2021-12" db="EMBL/GenBank/DDBJ databases">
        <authorList>
            <person name="Veyrier F.J."/>
        </authorList>
    </citation>
    <scope>NUCLEOTIDE SEQUENCE</scope>
    <source>
        <strain evidence="3">SAG 1488-6</strain>
    </source>
</reference>
<evidence type="ECO:0000259" key="2">
    <source>
        <dbReference type="Pfam" id="PF09917"/>
    </source>
</evidence>
<dbReference type="PANTHER" id="PTHR36919:SF3">
    <property type="entry name" value="BLL5882 PROTEIN"/>
    <property type="match status" value="1"/>
</dbReference>
<dbReference type="Proteomes" id="UP000832034">
    <property type="component" value="Chromosome"/>
</dbReference>
<evidence type="ECO:0000313" key="3">
    <source>
        <dbReference type="EMBL" id="UOO92345.1"/>
    </source>
</evidence>
<dbReference type="InterPro" id="IPR019223">
    <property type="entry name" value="DUF2147"/>
</dbReference>
<gene>
    <name evidence="3" type="ORF">LVJ81_12150</name>
</gene>
<feature type="signal peptide" evidence="1">
    <location>
        <begin position="1"/>
        <end position="19"/>
    </location>
</feature>
<accession>A0ABY4EAC8</accession>
<reference evidence="3" key="2">
    <citation type="journal article" date="2022" name="Res Sq">
        <title>Evolution of multicellular longitudinally dividing oral cavity symbionts (Neisseriaceae).</title>
        <authorList>
            <person name="Nyongesa S."/>
            <person name="Weber P."/>
            <person name="Bernet E."/>
            <person name="Pullido F."/>
            <person name="Nieckarz M."/>
            <person name="Delaby M."/>
            <person name="Nieves C."/>
            <person name="Viehboeck T."/>
            <person name="Krause N."/>
            <person name="Rivera-Millot A."/>
            <person name="Nakamura A."/>
            <person name="Vischer N."/>
            <person name="VanNieuwenhze M."/>
            <person name="Brun Y."/>
            <person name="Cava F."/>
            <person name="Bulgheresi S."/>
            <person name="Veyrier F."/>
        </authorList>
    </citation>
    <scope>NUCLEOTIDE SEQUENCE</scope>
    <source>
        <strain evidence="3">SAG 1488-6</strain>
    </source>
</reference>
<feature type="chain" id="PRO_5046957899" evidence="1">
    <location>
        <begin position="20"/>
        <end position="141"/>
    </location>
</feature>
<protein>
    <submittedName>
        <fullName evidence="3">DUF2147 domain-containing protein</fullName>
    </submittedName>
</protein>